<proteinExistence type="predicted"/>
<protein>
    <submittedName>
        <fullName evidence="2">Uncharacterized protein</fullName>
    </submittedName>
</protein>
<keyword evidence="1" id="KW-1133">Transmembrane helix</keyword>
<keyword evidence="1" id="KW-0812">Transmembrane</keyword>
<reference evidence="2 3" key="1">
    <citation type="journal article" date="2013" name="Genome Biol.">
        <title>The genome sequence of the most widely cultivated cacao type and its use to identify candidate genes regulating pod color.</title>
        <authorList>
            <person name="Motamayor J.C."/>
            <person name="Mockaitis K."/>
            <person name="Schmutz J."/>
            <person name="Haiminen N."/>
            <person name="Iii D.L."/>
            <person name="Cornejo O."/>
            <person name="Findley S.D."/>
            <person name="Zheng P."/>
            <person name="Utro F."/>
            <person name="Royaert S."/>
            <person name="Saski C."/>
            <person name="Jenkins J."/>
            <person name="Podicheti R."/>
            <person name="Zhao M."/>
            <person name="Scheffler B.E."/>
            <person name="Stack J.C."/>
            <person name="Feltus F.A."/>
            <person name="Mustiga G.M."/>
            <person name="Amores F."/>
            <person name="Phillips W."/>
            <person name="Marelli J.P."/>
            <person name="May G.D."/>
            <person name="Shapiro H."/>
            <person name="Ma J."/>
            <person name="Bustamante C.D."/>
            <person name="Schnell R.J."/>
            <person name="Main D."/>
            <person name="Gilbert D."/>
            <person name="Parida L."/>
            <person name="Kuhn D.N."/>
        </authorList>
    </citation>
    <scope>NUCLEOTIDE SEQUENCE [LARGE SCALE GENOMIC DNA]</scope>
    <source>
        <strain evidence="3">cv. Matina 1-6</strain>
    </source>
</reference>
<dbReference type="Gramene" id="EOY23607">
    <property type="protein sequence ID" value="EOY23607"/>
    <property type="gene ID" value="TCM_015447"/>
</dbReference>
<sequence length="89" mass="9894">MKRLTTTGIYLKILKQNHLMLSMNIVMLCVSVGMQFATKIGGGERGHVLGCMVGEEVAVWNLYEKIISADVFWFCKQLAVGRGKGEKSE</sequence>
<evidence type="ECO:0000313" key="2">
    <source>
        <dbReference type="EMBL" id="EOY23607.1"/>
    </source>
</evidence>
<keyword evidence="3" id="KW-1185">Reference proteome</keyword>
<organism evidence="2 3">
    <name type="scientific">Theobroma cacao</name>
    <name type="common">Cacao</name>
    <name type="synonym">Cocoa</name>
    <dbReference type="NCBI Taxonomy" id="3641"/>
    <lineage>
        <taxon>Eukaryota</taxon>
        <taxon>Viridiplantae</taxon>
        <taxon>Streptophyta</taxon>
        <taxon>Embryophyta</taxon>
        <taxon>Tracheophyta</taxon>
        <taxon>Spermatophyta</taxon>
        <taxon>Magnoliopsida</taxon>
        <taxon>eudicotyledons</taxon>
        <taxon>Gunneridae</taxon>
        <taxon>Pentapetalae</taxon>
        <taxon>rosids</taxon>
        <taxon>malvids</taxon>
        <taxon>Malvales</taxon>
        <taxon>Malvaceae</taxon>
        <taxon>Byttnerioideae</taxon>
        <taxon>Theobroma</taxon>
    </lineage>
</organism>
<feature type="transmembrane region" description="Helical" evidence="1">
    <location>
        <begin position="21"/>
        <end position="38"/>
    </location>
</feature>
<dbReference type="AlphaFoldDB" id="A0A061G341"/>
<accession>A0A061G341</accession>
<evidence type="ECO:0000256" key="1">
    <source>
        <dbReference type="SAM" id="Phobius"/>
    </source>
</evidence>
<name>A0A061G341_THECC</name>
<keyword evidence="1" id="KW-0472">Membrane</keyword>
<dbReference type="EMBL" id="CM001881">
    <property type="protein sequence ID" value="EOY23607.1"/>
    <property type="molecule type" value="Genomic_DNA"/>
</dbReference>
<gene>
    <name evidence="2" type="ORF">TCM_015447</name>
</gene>
<evidence type="ECO:0000313" key="3">
    <source>
        <dbReference type="Proteomes" id="UP000026915"/>
    </source>
</evidence>
<dbReference type="Proteomes" id="UP000026915">
    <property type="component" value="Chromosome 3"/>
</dbReference>
<dbReference type="InParanoid" id="A0A061G341"/>
<dbReference type="HOGENOM" id="CLU_2459202_0_0_1"/>